<name>A0A0D0DKZ5_9AGAM</name>
<protein>
    <recommendedName>
        <fullName evidence="10">TFIID-18kDa-domain-containing protein</fullName>
    </recommendedName>
</protein>
<keyword evidence="3" id="KW-0010">Activator</keyword>
<gene>
    <name evidence="8" type="ORF">PAXRUDRAFT_832217</name>
</gene>
<dbReference type="GO" id="GO:0000124">
    <property type="term" value="C:SAGA complex"/>
    <property type="evidence" value="ECO:0007669"/>
    <property type="project" value="UniProtKB-ARBA"/>
</dbReference>
<evidence type="ECO:0000313" key="8">
    <source>
        <dbReference type="EMBL" id="KIK82419.1"/>
    </source>
</evidence>
<organism evidence="8 9">
    <name type="scientific">Paxillus rubicundulus Ve08.2h10</name>
    <dbReference type="NCBI Taxonomy" id="930991"/>
    <lineage>
        <taxon>Eukaryota</taxon>
        <taxon>Fungi</taxon>
        <taxon>Dikarya</taxon>
        <taxon>Basidiomycota</taxon>
        <taxon>Agaricomycotina</taxon>
        <taxon>Agaricomycetes</taxon>
        <taxon>Agaricomycetidae</taxon>
        <taxon>Boletales</taxon>
        <taxon>Paxilineae</taxon>
        <taxon>Paxillaceae</taxon>
        <taxon>Paxillus</taxon>
    </lineage>
</organism>
<evidence type="ECO:0000256" key="7">
    <source>
        <dbReference type="SAM" id="MobiDB-lite"/>
    </source>
</evidence>
<keyword evidence="2" id="KW-0805">Transcription regulation</keyword>
<keyword evidence="5" id="KW-0539">Nucleus</keyword>
<dbReference type="FunCoup" id="A0A0D0DKZ5">
    <property type="interactions" value="71"/>
</dbReference>
<dbReference type="OrthoDB" id="66982at2759"/>
<dbReference type="GO" id="GO:0046982">
    <property type="term" value="F:protein heterodimerization activity"/>
    <property type="evidence" value="ECO:0007669"/>
    <property type="project" value="InterPro"/>
</dbReference>
<feature type="region of interest" description="Disordered" evidence="7">
    <location>
        <begin position="304"/>
        <end position="355"/>
    </location>
</feature>
<dbReference type="HOGENOM" id="CLU_038706_2_0_1"/>
<comment type="similarity">
    <text evidence="6">Belongs to the SPT3 family.</text>
</comment>
<dbReference type="GO" id="GO:0005634">
    <property type="term" value="C:nucleus"/>
    <property type="evidence" value="ECO:0007669"/>
    <property type="project" value="UniProtKB-SubCell"/>
</dbReference>
<dbReference type="FunFam" id="1.10.20.10:FF:000023">
    <property type="entry name" value="transcription initiation protein SPT3 homolog"/>
    <property type="match status" value="1"/>
</dbReference>
<evidence type="ECO:0000256" key="6">
    <source>
        <dbReference type="ARBA" id="ARBA00061274"/>
    </source>
</evidence>
<dbReference type="SUPFAM" id="SSF47113">
    <property type="entry name" value="Histone-fold"/>
    <property type="match status" value="1"/>
</dbReference>
<feature type="compositionally biased region" description="Pro residues" evidence="7">
    <location>
        <begin position="9"/>
        <end position="23"/>
    </location>
</feature>
<dbReference type="InParanoid" id="A0A0D0DKZ5"/>
<dbReference type="GO" id="GO:0003712">
    <property type="term" value="F:transcription coregulator activity"/>
    <property type="evidence" value="ECO:0007669"/>
    <property type="project" value="TreeGrafter"/>
</dbReference>
<reference evidence="9" key="2">
    <citation type="submission" date="2015-01" db="EMBL/GenBank/DDBJ databases">
        <title>Evolutionary Origins and Diversification of the Mycorrhizal Mutualists.</title>
        <authorList>
            <consortium name="DOE Joint Genome Institute"/>
            <consortium name="Mycorrhizal Genomics Consortium"/>
            <person name="Kohler A."/>
            <person name="Kuo A."/>
            <person name="Nagy L.G."/>
            <person name="Floudas D."/>
            <person name="Copeland A."/>
            <person name="Barry K.W."/>
            <person name="Cichocki N."/>
            <person name="Veneault-Fourrey C."/>
            <person name="LaButti K."/>
            <person name="Lindquist E.A."/>
            <person name="Lipzen A."/>
            <person name="Lundell T."/>
            <person name="Morin E."/>
            <person name="Murat C."/>
            <person name="Riley R."/>
            <person name="Ohm R."/>
            <person name="Sun H."/>
            <person name="Tunlid A."/>
            <person name="Henrissat B."/>
            <person name="Grigoriev I.V."/>
            <person name="Hibbett D.S."/>
            <person name="Martin F."/>
        </authorList>
    </citation>
    <scope>NUCLEOTIDE SEQUENCE [LARGE SCALE GENOMIC DNA]</scope>
    <source>
        <strain evidence="9">Ve08.2h10</strain>
    </source>
</reference>
<evidence type="ECO:0000313" key="9">
    <source>
        <dbReference type="Proteomes" id="UP000054538"/>
    </source>
</evidence>
<comment type="subcellular location">
    <subcellularLocation>
        <location evidence="1">Nucleus</location>
    </subcellularLocation>
</comment>
<dbReference type="CDD" id="cd22926">
    <property type="entry name" value="HFD_SPT3"/>
    <property type="match status" value="1"/>
</dbReference>
<evidence type="ECO:0008006" key="10">
    <source>
        <dbReference type="Google" id="ProtNLM"/>
    </source>
</evidence>
<dbReference type="GO" id="GO:0006366">
    <property type="term" value="P:transcription by RNA polymerase II"/>
    <property type="evidence" value="ECO:0007669"/>
    <property type="project" value="InterPro"/>
</dbReference>
<evidence type="ECO:0000256" key="4">
    <source>
        <dbReference type="ARBA" id="ARBA00023163"/>
    </source>
</evidence>
<sequence length="402" mass="45323">MEYYKPRPEQLPPIQPTQPPPAGSIPSTPITAPPVTIAQVPTAAATAAQVARKQDGQRDYKYAQEISQMMFVFGEIQDPNHETVNLVEDIVRSQLIELIFQARALANRRGARYLTAEDLIFLIRHDRGKVNRLRTYLSWKDVRKHAKDGGGDGGGGVEVETLEDGADDKLASKAQKITIKLPWEISTIYSEVLRQSGHQSDDEEDEDDIEAHEASIQRLKEADDATRQMTREEYQHYSDCRQASFTYRKAKRFKDFLNLPAHLDLKANDDTVDIVGFLAFEMVRSLTLAGLDVKKALEESYLRDDYSPSSTSPLLSKRKVASKGMDVNKRARRDGNEEDEDADDAPLPTSSLFLPPPEARTALRPEHIQDAFARMQGDWAHHRSAGMRNWRGGLIRTRVSLI</sequence>
<dbReference type="STRING" id="930991.A0A0D0DKZ5"/>
<evidence type="ECO:0000256" key="3">
    <source>
        <dbReference type="ARBA" id="ARBA00023159"/>
    </source>
</evidence>
<dbReference type="Pfam" id="PF02269">
    <property type="entry name" value="TFIID-18kDa"/>
    <property type="match status" value="1"/>
</dbReference>
<dbReference type="Proteomes" id="UP000054538">
    <property type="component" value="Unassembled WGS sequence"/>
</dbReference>
<dbReference type="InterPro" id="IPR009072">
    <property type="entry name" value="Histone-fold"/>
</dbReference>
<dbReference type="AlphaFoldDB" id="A0A0D0DKZ5"/>
<evidence type="ECO:0000256" key="2">
    <source>
        <dbReference type="ARBA" id="ARBA00023015"/>
    </source>
</evidence>
<dbReference type="PANTHER" id="PTHR11380:SF16">
    <property type="entry name" value="TRANSCRIPTION INITIATION PROTEIN SPT3 HOMOLOG"/>
    <property type="match status" value="1"/>
</dbReference>
<keyword evidence="4" id="KW-0804">Transcription</keyword>
<feature type="region of interest" description="Disordered" evidence="7">
    <location>
        <begin position="1"/>
        <end position="33"/>
    </location>
</feature>
<dbReference type="InterPro" id="IPR003195">
    <property type="entry name" value="TFIID_TAF13"/>
</dbReference>
<accession>A0A0D0DKZ5</accession>
<keyword evidence="9" id="KW-1185">Reference proteome</keyword>
<dbReference type="PANTHER" id="PTHR11380">
    <property type="entry name" value="TRANSCRIPTION INITIATION FACTOR TFIID/SUPT3-RELATED"/>
    <property type="match status" value="1"/>
</dbReference>
<dbReference type="GO" id="GO:0006357">
    <property type="term" value="P:regulation of transcription by RNA polymerase II"/>
    <property type="evidence" value="ECO:0007669"/>
    <property type="project" value="UniProtKB-ARBA"/>
</dbReference>
<dbReference type="EMBL" id="KN825629">
    <property type="protein sequence ID" value="KIK82419.1"/>
    <property type="molecule type" value="Genomic_DNA"/>
</dbReference>
<dbReference type="Gene3D" id="1.10.20.10">
    <property type="entry name" value="Histone, subunit A"/>
    <property type="match status" value="1"/>
</dbReference>
<reference evidence="8 9" key="1">
    <citation type="submission" date="2014-04" db="EMBL/GenBank/DDBJ databases">
        <authorList>
            <consortium name="DOE Joint Genome Institute"/>
            <person name="Kuo A."/>
            <person name="Kohler A."/>
            <person name="Jargeat P."/>
            <person name="Nagy L.G."/>
            <person name="Floudas D."/>
            <person name="Copeland A."/>
            <person name="Barry K.W."/>
            <person name="Cichocki N."/>
            <person name="Veneault-Fourrey C."/>
            <person name="LaButti K."/>
            <person name="Lindquist E.A."/>
            <person name="Lipzen A."/>
            <person name="Lundell T."/>
            <person name="Morin E."/>
            <person name="Murat C."/>
            <person name="Sun H."/>
            <person name="Tunlid A."/>
            <person name="Henrissat B."/>
            <person name="Grigoriev I.V."/>
            <person name="Hibbett D.S."/>
            <person name="Martin F."/>
            <person name="Nordberg H.P."/>
            <person name="Cantor M.N."/>
            <person name="Hua S.X."/>
        </authorList>
    </citation>
    <scope>NUCLEOTIDE SEQUENCE [LARGE SCALE GENOMIC DNA]</scope>
    <source>
        <strain evidence="8 9">Ve08.2h10</strain>
    </source>
</reference>
<evidence type="ECO:0000256" key="1">
    <source>
        <dbReference type="ARBA" id="ARBA00004123"/>
    </source>
</evidence>
<evidence type="ECO:0000256" key="5">
    <source>
        <dbReference type="ARBA" id="ARBA00023242"/>
    </source>
</evidence>
<proteinExistence type="inferred from homology"/>
<feature type="compositionally biased region" description="Basic and acidic residues" evidence="7">
    <location>
        <begin position="326"/>
        <end position="335"/>
    </location>
</feature>